<dbReference type="AlphaFoldDB" id="A0A8S9RUC3"/>
<feature type="region of interest" description="Disordered" evidence="1">
    <location>
        <begin position="35"/>
        <end position="73"/>
    </location>
</feature>
<gene>
    <name evidence="2" type="ORF">F2Q69_00028276</name>
</gene>
<organism evidence="2 3">
    <name type="scientific">Brassica cretica</name>
    <name type="common">Mustard</name>
    <dbReference type="NCBI Taxonomy" id="69181"/>
    <lineage>
        <taxon>Eukaryota</taxon>
        <taxon>Viridiplantae</taxon>
        <taxon>Streptophyta</taxon>
        <taxon>Embryophyta</taxon>
        <taxon>Tracheophyta</taxon>
        <taxon>Spermatophyta</taxon>
        <taxon>Magnoliopsida</taxon>
        <taxon>eudicotyledons</taxon>
        <taxon>Gunneridae</taxon>
        <taxon>Pentapetalae</taxon>
        <taxon>rosids</taxon>
        <taxon>malvids</taxon>
        <taxon>Brassicales</taxon>
        <taxon>Brassicaceae</taxon>
        <taxon>Brassiceae</taxon>
        <taxon>Brassica</taxon>
    </lineage>
</organism>
<evidence type="ECO:0000313" key="3">
    <source>
        <dbReference type="Proteomes" id="UP000712600"/>
    </source>
</evidence>
<feature type="compositionally biased region" description="Basic and acidic residues" evidence="1">
    <location>
        <begin position="186"/>
        <end position="202"/>
    </location>
</feature>
<evidence type="ECO:0000313" key="2">
    <source>
        <dbReference type="EMBL" id="KAF3584925.1"/>
    </source>
</evidence>
<feature type="compositionally biased region" description="Basic and acidic residues" evidence="1">
    <location>
        <begin position="209"/>
        <end position="223"/>
    </location>
</feature>
<accession>A0A8S9RUC3</accession>
<reference evidence="2" key="1">
    <citation type="submission" date="2019-12" db="EMBL/GenBank/DDBJ databases">
        <title>Genome sequencing and annotation of Brassica cretica.</title>
        <authorList>
            <person name="Studholme D.J."/>
            <person name="Sarris P."/>
        </authorList>
    </citation>
    <scope>NUCLEOTIDE SEQUENCE</scope>
    <source>
        <strain evidence="2">PFS-109/04</strain>
        <tissue evidence="2">Leaf</tissue>
    </source>
</reference>
<name>A0A8S9RUC3_BRACR</name>
<feature type="compositionally biased region" description="Basic and acidic residues" evidence="1">
    <location>
        <begin position="35"/>
        <end position="57"/>
    </location>
</feature>
<comment type="caution">
    <text evidence="2">The sequence shown here is derived from an EMBL/GenBank/DDBJ whole genome shotgun (WGS) entry which is preliminary data.</text>
</comment>
<feature type="region of interest" description="Disordered" evidence="1">
    <location>
        <begin position="183"/>
        <end position="239"/>
    </location>
</feature>
<proteinExistence type="predicted"/>
<protein>
    <submittedName>
        <fullName evidence="2">Uncharacterized protein</fullName>
    </submittedName>
</protein>
<dbReference type="Proteomes" id="UP000712600">
    <property type="component" value="Unassembled WGS sequence"/>
</dbReference>
<evidence type="ECO:0000256" key="1">
    <source>
        <dbReference type="SAM" id="MobiDB-lite"/>
    </source>
</evidence>
<sequence length="408" mass="46004">MVMRLSTWISTWIIPTEVQADDRSRQTDRAMYRIDPRAAGKELRLEPRPDDRTDRTGARLPRPTRQAKTDGRARTHLGRVETETDHSLSLLDLGRTGTRMMHGPYPADYTEGASPVLLLTAKESLGLDEPRLISSNGSRSPLCWTGASHPATIWFGNDAPQYMDQYIEPDPDGVQDDQIIPTEVQADDHSRQTDRAMYRIDPRAAGNEQRLEPRPDDRTDRTGARLPRPTRQAKTDGRARTHLGRVETETDHSLSLLVRLIRAECPDERTDESAVQYDQFLNFDDQNFSKARILQLSKDLGRIGTKMMHGPYPADYPEGASPVLLLTAKESLGSDEPGPPSKLFLSVGLVSHIKQRFEIATLLDRCVTSGNDLVREYQRPIRNLCATHRSISSPLEFISFPIRLSDPF</sequence>
<dbReference type="EMBL" id="QGKX02000088">
    <property type="protein sequence ID" value="KAF3584925.1"/>
    <property type="molecule type" value="Genomic_DNA"/>
</dbReference>